<name>A0A8J5QU16_9ASCO</name>
<dbReference type="GeneID" id="73467662"/>
<dbReference type="Proteomes" id="UP000694255">
    <property type="component" value="Unassembled WGS sequence"/>
</dbReference>
<reference evidence="1 2" key="1">
    <citation type="journal article" date="2021" name="DNA Res.">
        <title>Genome analysis of Candida subhashii reveals its hybrid nature and dual mitochondrial genome conformations.</title>
        <authorList>
            <person name="Mixao V."/>
            <person name="Hegedusova E."/>
            <person name="Saus E."/>
            <person name="Pryszcz L.P."/>
            <person name="Cillingova A."/>
            <person name="Nosek J."/>
            <person name="Gabaldon T."/>
        </authorList>
    </citation>
    <scope>NUCLEOTIDE SEQUENCE [LARGE SCALE GENOMIC DNA]</scope>
    <source>
        <strain evidence="1 2">CBS 10753</strain>
    </source>
</reference>
<comment type="caution">
    <text evidence="1">The sequence shown here is derived from an EMBL/GenBank/DDBJ whole genome shotgun (WGS) entry which is preliminary data.</text>
</comment>
<dbReference type="RefSeq" id="XP_049265887.1">
    <property type="nucleotide sequence ID" value="XM_049410581.1"/>
</dbReference>
<organism evidence="1 2">
    <name type="scientific">[Candida] subhashii</name>
    <dbReference type="NCBI Taxonomy" id="561895"/>
    <lineage>
        <taxon>Eukaryota</taxon>
        <taxon>Fungi</taxon>
        <taxon>Dikarya</taxon>
        <taxon>Ascomycota</taxon>
        <taxon>Saccharomycotina</taxon>
        <taxon>Pichiomycetes</taxon>
        <taxon>Debaryomycetaceae</taxon>
        <taxon>Spathaspora</taxon>
    </lineage>
</organism>
<dbReference type="AlphaFoldDB" id="A0A8J5QU16"/>
<dbReference type="EMBL" id="JAGSYN010000048">
    <property type="protein sequence ID" value="KAG7665655.1"/>
    <property type="molecule type" value="Genomic_DNA"/>
</dbReference>
<keyword evidence="2" id="KW-1185">Reference proteome</keyword>
<accession>A0A8J5QU16</accession>
<gene>
    <name evidence="1" type="ORF">J8A68_000861</name>
</gene>
<protein>
    <submittedName>
        <fullName evidence="1">Uncharacterized protein</fullName>
    </submittedName>
</protein>
<evidence type="ECO:0000313" key="2">
    <source>
        <dbReference type="Proteomes" id="UP000694255"/>
    </source>
</evidence>
<sequence>MNNIEVRKCRRCKKQRSDDEPVEARQFKTCPSCRLHESQRNKETRKQIRERLHSGLRLCTRCGKDRPDDEAEETRKFKNCLTCRLYQHQREKEIQRQIREGFGSGVRSCTRCRKSRPDDEAEETRKFKQCSSCRVQDSQRGKRRNRKIQERFNRGLRICTGCGKDRPYDEPEASRKFKCCSTCRLRRQRYKETRKKTLNRVALACPTAVELPSVDKQLSIELGGQDATSGSPPVQSPGRIAHNQKFTIHSPGTDNEQTCPRSLEAGEIALQQEIEDIQPQYATLERNLITRASREPNNLSAYHCIQSEVETISSGKAEDSEISEETEMINPSSSDFLETLKPDPELQSEYRKYLANDDLMGFSERYISDTMDKYDICRMIVALGYPKESIKDYIHLTVTETLEVLIDLIREDFFQESDV</sequence>
<evidence type="ECO:0000313" key="1">
    <source>
        <dbReference type="EMBL" id="KAG7665655.1"/>
    </source>
</evidence>
<proteinExistence type="predicted"/>